<evidence type="ECO:0000256" key="4">
    <source>
        <dbReference type="HAMAP-Rule" id="MF_01369"/>
    </source>
</evidence>
<dbReference type="GO" id="GO:0019843">
    <property type="term" value="F:rRNA binding"/>
    <property type="evidence" value="ECO:0007669"/>
    <property type="project" value="UniProtKB-UniRule"/>
</dbReference>
<proteinExistence type="inferred from homology"/>
<dbReference type="NCBIfam" id="NF004363">
    <property type="entry name" value="PRK05738.2-4"/>
    <property type="match status" value="1"/>
</dbReference>
<evidence type="ECO:0000256" key="2">
    <source>
        <dbReference type="ARBA" id="ARBA00022980"/>
    </source>
</evidence>
<dbReference type="Gene3D" id="3.30.70.330">
    <property type="match status" value="1"/>
</dbReference>
<comment type="function">
    <text evidence="4">One of the early assembly proteins it binds 23S rRNA. One of the proteins that surrounds the polypeptide exit tunnel on the outside of the ribosome. Forms the main docking site for trigger factor binding to the ribosome.</text>
</comment>
<accession>A0A9E2F0R2</accession>
<sequence>MDTLRVLVKPILTEKSLLMAKEQNIYSFLVNTKANKTQIKEAVWHAFKVNAERVNVLQLVRRKTRYGKFEGLRPARKKAYVKIRSGQKIPIFETG</sequence>
<dbReference type="AlphaFoldDB" id="A0A9E2F0R2"/>
<dbReference type="Proteomes" id="UP000811545">
    <property type="component" value="Unassembled WGS sequence"/>
</dbReference>
<keyword evidence="3 4" id="KW-0687">Ribonucleoprotein</keyword>
<organism evidence="5 6">
    <name type="scientific">Psychracetigena formicireducens</name>
    <dbReference type="NCBI Taxonomy" id="2986056"/>
    <lineage>
        <taxon>Bacteria</taxon>
        <taxon>Bacillati</taxon>
        <taxon>Candidatus Lithacetigenota</taxon>
        <taxon>Candidatus Psychracetigena</taxon>
    </lineage>
</organism>
<keyword evidence="4" id="KW-0699">rRNA-binding</keyword>
<dbReference type="Pfam" id="PF00276">
    <property type="entry name" value="Ribosomal_L23"/>
    <property type="match status" value="1"/>
</dbReference>
<dbReference type="HAMAP" id="MF_01369_B">
    <property type="entry name" value="Ribosomal_uL23_B"/>
    <property type="match status" value="1"/>
</dbReference>
<evidence type="ECO:0000313" key="6">
    <source>
        <dbReference type="Proteomes" id="UP000811545"/>
    </source>
</evidence>
<dbReference type="InterPro" id="IPR012678">
    <property type="entry name" value="Ribosomal_uL23/eL15/eS24_sf"/>
</dbReference>
<dbReference type="GO" id="GO:0006412">
    <property type="term" value="P:translation"/>
    <property type="evidence" value="ECO:0007669"/>
    <property type="project" value="UniProtKB-UniRule"/>
</dbReference>
<gene>
    <name evidence="4 5" type="primary">rplW</name>
    <name evidence="5" type="ORF">DDT42_00504</name>
</gene>
<dbReference type="GO" id="GO:1990904">
    <property type="term" value="C:ribonucleoprotein complex"/>
    <property type="evidence" value="ECO:0007669"/>
    <property type="project" value="UniProtKB-KW"/>
</dbReference>
<comment type="subunit">
    <text evidence="4">Part of the 50S ribosomal subunit. Contacts protein L29, and trigger factor when it is bound to the ribosome.</text>
</comment>
<dbReference type="GO" id="GO:0005840">
    <property type="term" value="C:ribosome"/>
    <property type="evidence" value="ECO:0007669"/>
    <property type="project" value="UniProtKB-KW"/>
</dbReference>
<dbReference type="InterPro" id="IPR013025">
    <property type="entry name" value="Ribosomal_uL23-like"/>
</dbReference>
<dbReference type="EMBL" id="QLTW01000016">
    <property type="protein sequence ID" value="MBT9144659.1"/>
    <property type="molecule type" value="Genomic_DNA"/>
</dbReference>
<evidence type="ECO:0000313" key="5">
    <source>
        <dbReference type="EMBL" id="MBT9144659.1"/>
    </source>
</evidence>
<comment type="similarity">
    <text evidence="1 4">Belongs to the universal ribosomal protein uL23 family.</text>
</comment>
<comment type="caution">
    <text evidence="5">The sequence shown here is derived from an EMBL/GenBank/DDBJ whole genome shotgun (WGS) entry which is preliminary data.</text>
</comment>
<dbReference type="PANTHER" id="PTHR11620">
    <property type="entry name" value="60S RIBOSOMAL PROTEIN L23A"/>
    <property type="match status" value="1"/>
</dbReference>
<protein>
    <recommendedName>
        <fullName evidence="4">Large ribosomal subunit protein uL23</fullName>
    </recommendedName>
</protein>
<reference evidence="5 6" key="1">
    <citation type="journal article" date="2021" name="bioRxiv">
        <title>Unique metabolic strategies in Hadean analogues reveal hints for primordial physiology.</title>
        <authorList>
            <person name="Nobu M.K."/>
            <person name="Nakai R."/>
            <person name="Tamazawa S."/>
            <person name="Mori H."/>
            <person name="Toyoda A."/>
            <person name="Ijiri A."/>
            <person name="Suzuki S."/>
            <person name="Kurokawa K."/>
            <person name="Kamagata Y."/>
            <person name="Tamaki H."/>
        </authorList>
    </citation>
    <scope>NUCLEOTIDE SEQUENCE [LARGE SCALE GENOMIC DNA]</scope>
    <source>
        <strain evidence="5">BS525</strain>
    </source>
</reference>
<dbReference type="InterPro" id="IPR012677">
    <property type="entry name" value="Nucleotide-bd_a/b_plait_sf"/>
</dbReference>
<keyword evidence="4" id="KW-0694">RNA-binding</keyword>
<evidence type="ECO:0000256" key="3">
    <source>
        <dbReference type="ARBA" id="ARBA00023274"/>
    </source>
</evidence>
<keyword evidence="2 4" id="KW-0689">Ribosomal protein</keyword>
<dbReference type="GO" id="GO:0003735">
    <property type="term" value="F:structural constituent of ribosome"/>
    <property type="evidence" value="ECO:0007669"/>
    <property type="project" value="InterPro"/>
</dbReference>
<evidence type="ECO:0000256" key="1">
    <source>
        <dbReference type="ARBA" id="ARBA00006700"/>
    </source>
</evidence>
<name>A0A9E2F0R2_PSYF1</name>
<dbReference type="SUPFAM" id="SSF54189">
    <property type="entry name" value="Ribosomal proteins S24e, L23 and L15e"/>
    <property type="match status" value="1"/>
</dbReference>